<dbReference type="EMBL" id="UOGL01000160">
    <property type="protein sequence ID" value="VAX38035.1"/>
    <property type="molecule type" value="Genomic_DNA"/>
</dbReference>
<reference evidence="1" key="1">
    <citation type="submission" date="2018-06" db="EMBL/GenBank/DDBJ databases">
        <authorList>
            <person name="Zhirakovskaya E."/>
        </authorList>
    </citation>
    <scope>NUCLEOTIDE SEQUENCE</scope>
</reference>
<proteinExistence type="predicted"/>
<feature type="non-terminal residue" evidence="1">
    <location>
        <position position="1"/>
    </location>
</feature>
<dbReference type="AlphaFoldDB" id="A0A3B1DZK3"/>
<organism evidence="1">
    <name type="scientific">hydrothermal vent metagenome</name>
    <dbReference type="NCBI Taxonomy" id="652676"/>
    <lineage>
        <taxon>unclassified sequences</taxon>
        <taxon>metagenomes</taxon>
        <taxon>ecological metagenomes</taxon>
    </lineage>
</organism>
<sequence length="34" mass="3960">PLNEVDRYVVDSGISEEWKEIFHQANVELTIVET</sequence>
<accession>A0A3B1DZK3</accession>
<gene>
    <name evidence="1" type="ORF">MNBD_PLANCTO02-1248</name>
</gene>
<name>A0A3B1DZK3_9ZZZZ</name>
<protein>
    <submittedName>
        <fullName evidence="1">Uncharacterized protein</fullName>
    </submittedName>
</protein>
<evidence type="ECO:0000313" key="1">
    <source>
        <dbReference type="EMBL" id="VAX38035.1"/>
    </source>
</evidence>